<evidence type="ECO:0000313" key="18">
    <source>
        <dbReference type="Proteomes" id="UP000242770"/>
    </source>
</evidence>
<dbReference type="GO" id="GO:0042254">
    <property type="term" value="P:ribosome biogenesis"/>
    <property type="evidence" value="ECO:0007669"/>
    <property type="project" value="UniProtKB-KW"/>
</dbReference>
<dbReference type="PROSITE" id="PS00039">
    <property type="entry name" value="DEAD_ATP_HELICASE"/>
    <property type="match status" value="1"/>
</dbReference>
<reference evidence="16" key="1">
    <citation type="submission" date="2014-06" db="EMBL/GenBank/DDBJ databases">
        <authorList>
            <person name="Ju J."/>
            <person name="Zhang J."/>
        </authorList>
    </citation>
    <scope>NUCLEOTIDE SEQUENCE</scope>
    <source>
        <strain evidence="16">SscI8</strain>
    </source>
</reference>
<feature type="compositionally biased region" description="Low complexity" evidence="12">
    <location>
        <begin position="1"/>
        <end position="14"/>
    </location>
</feature>
<feature type="compositionally biased region" description="Gly residues" evidence="12">
    <location>
        <begin position="903"/>
        <end position="918"/>
    </location>
</feature>
<dbReference type="GO" id="GO:0003724">
    <property type="term" value="F:RNA helicase activity"/>
    <property type="evidence" value="ECO:0007669"/>
    <property type="project" value="UniProtKB-EC"/>
</dbReference>
<dbReference type="PROSITE" id="PS51192">
    <property type="entry name" value="HELICASE_ATP_BIND_1"/>
    <property type="match status" value="1"/>
</dbReference>
<dbReference type="InterPro" id="IPR014001">
    <property type="entry name" value="Helicase_ATP-bd"/>
</dbReference>
<dbReference type="Pfam" id="PF00270">
    <property type="entry name" value="DEAD"/>
    <property type="match status" value="1"/>
</dbReference>
<accession>A0A0F7S5B8</accession>
<dbReference type="STRING" id="49012.A0A0F7S5B8"/>
<feature type="domain" description="Helicase C-terminal" evidence="14">
    <location>
        <begin position="593"/>
        <end position="744"/>
    </location>
</feature>
<evidence type="ECO:0000256" key="7">
    <source>
        <dbReference type="ARBA" id="ARBA00022840"/>
    </source>
</evidence>
<dbReference type="InterPro" id="IPR027417">
    <property type="entry name" value="P-loop_NTPase"/>
</dbReference>
<evidence type="ECO:0000313" key="17">
    <source>
        <dbReference type="EMBL" id="CDS02302.1"/>
    </source>
</evidence>
<evidence type="ECO:0000259" key="13">
    <source>
        <dbReference type="PROSITE" id="PS51192"/>
    </source>
</evidence>
<feature type="compositionally biased region" description="Low complexity" evidence="12">
    <location>
        <begin position="857"/>
        <end position="869"/>
    </location>
</feature>
<feature type="compositionally biased region" description="Acidic residues" evidence="12">
    <location>
        <begin position="70"/>
        <end position="83"/>
    </location>
</feature>
<name>A0A0F7S5B8_9BASI</name>
<dbReference type="PANTHER" id="PTHR47959:SF1">
    <property type="entry name" value="ATP-DEPENDENT RNA HELICASE DBPA"/>
    <property type="match status" value="1"/>
</dbReference>
<evidence type="ECO:0000256" key="9">
    <source>
        <dbReference type="ARBA" id="ARBA00023242"/>
    </source>
</evidence>
<feature type="compositionally biased region" description="Acidic residues" evidence="12">
    <location>
        <begin position="54"/>
        <end position="63"/>
    </location>
</feature>
<feature type="domain" description="Helicase ATP-binding" evidence="13">
    <location>
        <begin position="361"/>
        <end position="539"/>
    </location>
</feature>
<dbReference type="EMBL" id="LK056678">
    <property type="protein sequence ID" value="CDR88359.1"/>
    <property type="molecule type" value="Genomic_DNA"/>
</dbReference>
<feature type="compositionally biased region" description="Low complexity" evidence="12">
    <location>
        <begin position="307"/>
        <end position="323"/>
    </location>
</feature>
<comment type="subcellular location">
    <subcellularLocation>
        <location evidence="1">Nucleus</location>
    </subcellularLocation>
</comment>
<comment type="catalytic activity">
    <reaction evidence="10">
        <text>ATP + H2O = ADP + phosphate + H(+)</text>
        <dbReference type="Rhea" id="RHEA:13065"/>
        <dbReference type="ChEBI" id="CHEBI:15377"/>
        <dbReference type="ChEBI" id="CHEBI:15378"/>
        <dbReference type="ChEBI" id="CHEBI:30616"/>
        <dbReference type="ChEBI" id="CHEBI:43474"/>
        <dbReference type="ChEBI" id="CHEBI:456216"/>
        <dbReference type="EC" id="3.6.4.13"/>
    </reaction>
</comment>
<dbReference type="PROSITE" id="PS51195">
    <property type="entry name" value="Q_MOTIF"/>
    <property type="match status" value="1"/>
</dbReference>
<dbReference type="Gene3D" id="3.40.50.300">
    <property type="entry name" value="P-loop containing nucleotide triphosphate hydrolases"/>
    <property type="match status" value="2"/>
</dbReference>
<feature type="region of interest" description="Disordered" evidence="12">
    <location>
        <begin position="167"/>
        <end position="326"/>
    </location>
</feature>
<evidence type="ECO:0000256" key="2">
    <source>
        <dbReference type="ARBA" id="ARBA00012552"/>
    </source>
</evidence>
<keyword evidence="3" id="KW-0690">Ribosome biogenesis</keyword>
<dbReference type="GO" id="GO:0005524">
    <property type="term" value="F:ATP binding"/>
    <property type="evidence" value="ECO:0007669"/>
    <property type="project" value="UniProtKB-KW"/>
</dbReference>
<feature type="compositionally biased region" description="Acidic residues" evidence="12">
    <location>
        <begin position="191"/>
        <end position="213"/>
    </location>
</feature>
<evidence type="ECO:0000259" key="14">
    <source>
        <dbReference type="PROSITE" id="PS51194"/>
    </source>
</evidence>
<dbReference type="Proteomes" id="UP000242770">
    <property type="component" value="Unassembled WGS sequence"/>
</dbReference>
<dbReference type="InterPro" id="IPR000629">
    <property type="entry name" value="RNA-helicase_DEAD-box_CS"/>
</dbReference>
<dbReference type="CDD" id="cd18787">
    <property type="entry name" value="SF2_C_DEAD"/>
    <property type="match status" value="1"/>
</dbReference>
<dbReference type="SMART" id="SM00490">
    <property type="entry name" value="HELICc"/>
    <property type="match status" value="1"/>
</dbReference>
<evidence type="ECO:0000313" key="16">
    <source>
        <dbReference type="EMBL" id="CDR88359.1"/>
    </source>
</evidence>
<feature type="region of interest" description="Disordered" evidence="12">
    <location>
        <begin position="1"/>
        <end position="109"/>
    </location>
</feature>
<evidence type="ECO:0000256" key="11">
    <source>
        <dbReference type="PROSITE-ProRule" id="PRU00552"/>
    </source>
</evidence>
<protein>
    <recommendedName>
        <fullName evidence="2">RNA helicase</fullName>
        <ecNumber evidence="2">3.6.4.13</ecNumber>
    </recommendedName>
</protein>
<gene>
    <name evidence="17" type="primary">SSCI86670.1</name>
    <name evidence="16" type="ORF">SPSC_04186</name>
</gene>
<evidence type="ECO:0000256" key="5">
    <source>
        <dbReference type="ARBA" id="ARBA00022801"/>
    </source>
</evidence>
<dbReference type="InterPro" id="IPR001650">
    <property type="entry name" value="Helicase_C-like"/>
</dbReference>
<feature type="short sequence motif" description="Q motif" evidence="11">
    <location>
        <begin position="330"/>
        <end position="358"/>
    </location>
</feature>
<keyword evidence="4" id="KW-0547">Nucleotide-binding</keyword>
<dbReference type="OrthoDB" id="10259843at2759"/>
<feature type="region of interest" description="Disordered" evidence="12">
    <location>
        <begin position="818"/>
        <end position="935"/>
    </location>
</feature>
<dbReference type="CDD" id="cd17947">
    <property type="entry name" value="DEADc_DDX27"/>
    <property type="match status" value="1"/>
</dbReference>
<dbReference type="Pfam" id="PF00271">
    <property type="entry name" value="Helicase_C"/>
    <property type="match status" value="1"/>
</dbReference>
<dbReference type="GO" id="GO:0005829">
    <property type="term" value="C:cytosol"/>
    <property type="evidence" value="ECO:0007669"/>
    <property type="project" value="TreeGrafter"/>
</dbReference>
<proteinExistence type="predicted"/>
<evidence type="ECO:0000256" key="4">
    <source>
        <dbReference type="ARBA" id="ARBA00022741"/>
    </source>
</evidence>
<dbReference type="InterPro" id="IPR011545">
    <property type="entry name" value="DEAD/DEAH_box_helicase_dom"/>
</dbReference>
<keyword evidence="9" id="KW-0539">Nucleus</keyword>
<dbReference type="GO" id="GO:0010467">
    <property type="term" value="P:gene expression"/>
    <property type="evidence" value="ECO:0007669"/>
    <property type="project" value="UniProtKB-ARBA"/>
</dbReference>
<keyword evidence="6 16" id="KW-0347">Helicase</keyword>
<feature type="domain" description="DEAD-box RNA helicase Q" evidence="15">
    <location>
        <begin position="330"/>
        <end position="358"/>
    </location>
</feature>
<evidence type="ECO:0000256" key="12">
    <source>
        <dbReference type="SAM" id="MobiDB-lite"/>
    </source>
</evidence>
<keyword evidence="8" id="KW-0694">RNA-binding</keyword>
<sequence>MPAQHLKPSPAAAAAKRKANATPVSTPPQKKKSFVSKASPSKRSNDDDFIMTLDSDDDVEDLDAANADAAGDDDSESEPEQEQDAAPTDEKLTKNQRKRKEKAHLAGKEKIVESVAARAKPANGAAAKDGLALDKDFEFDIFGNGSAADYPGAEANGWDMSVTGTRMHKKLNVDDIIEKRRKTRPDLALPVDDDEDEETSEASGAEDTDDGLDDDIKNAEYADSEEEDEDLDAQDRFGGGNGKIVGEDEDEDDAAEVDSEEDPLSSDDDHDASEDDDQAAQAEQDEESNSSDDDSDSETEQEKAKKAAFFADEPVAATSSSSSKEADAEASFGSFSLSRPVLRALSSLSFHKPTPIQSRTIPIALAGKDIVAGAVTGSGKTAAFMIPSIERLTWRAKGRAQEAKSRVLILAPTRELAIQCYSVGKSIAKFTDIRFCLCVGGLSVKSQEAELKLRPEVVIATPGRLIDHVRNSASFTLDDIEILVMDEADRMLEDGFADELSEIVKSCPKGARQTMLFSATMTDDVEQLVRLSLKRPVRLFVDPKRTTAKKLIQEFVRVRGSGTGGVAGADGLAGVGNEPSTSAVSGKRSEDAQRPALLLALCTRTFTSQVIIFVRSKKLAHQLKIVFGLLGLSAGELHGDLSQEQRIDALTDFRDGKVDFLLATDLASRGLDIKGVQTVINYDMPGQFEAYLHRVGRTARAGRNGRAVTLVGEADRRMLKLAIKKSSAEQVKHRIIPSAVASKMLETLEQLKPEVDAVLREEKEEKALRIAEMELKKGENMATHADEIFSRPKRTWFQTSSDKDKASLVSKAQYEATMEAPAKKGKEGRDKYAGLSRKKRRSKMMREQIERERKEASTSGGAKTASGGSMDAGIRAAKKAQRPTKLGVAPVKVLNKGRRKKSGGGGGAKSGGAGGAGGKKIKSSFSRDFGDKKRR</sequence>
<dbReference type="PANTHER" id="PTHR47959">
    <property type="entry name" value="ATP-DEPENDENT RNA HELICASE RHLE-RELATED"/>
    <property type="match status" value="1"/>
</dbReference>
<keyword evidence="5" id="KW-0378">Hydrolase</keyword>
<feature type="compositionally biased region" description="Acidic residues" evidence="12">
    <location>
        <begin position="247"/>
        <end position="299"/>
    </location>
</feature>
<feature type="compositionally biased region" description="Basic and acidic residues" evidence="12">
    <location>
        <begin position="844"/>
        <end position="856"/>
    </location>
</feature>
<dbReference type="AlphaFoldDB" id="A0A0F7S5B8"/>
<keyword evidence="18" id="KW-1185">Reference proteome</keyword>
<evidence type="ECO:0000256" key="3">
    <source>
        <dbReference type="ARBA" id="ARBA00022517"/>
    </source>
</evidence>
<evidence type="ECO:0000256" key="1">
    <source>
        <dbReference type="ARBA" id="ARBA00004123"/>
    </source>
</evidence>
<dbReference type="SMART" id="SM00487">
    <property type="entry name" value="DEXDc"/>
    <property type="match status" value="1"/>
</dbReference>
<feature type="compositionally biased region" description="Basic and acidic residues" evidence="12">
    <location>
        <begin position="821"/>
        <end position="832"/>
    </location>
</feature>
<feature type="compositionally biased region" description="Acidic residues" evidence="12">
    <location>
        <begin position="222"/>
        <end position="232"/>
    </location>
</feature>
<dbReference type="PROSITE" id="PS51194">
    <property type="entry name" value="HELICASE_CTER"/>
    <property type="match status" value="1"/>
</dbReference>
<dbReference type="InterPro" id="IPR050079">
    <property type="entry name" value="DEAD_box_RNA_helicase"/>
</dbReference>
<evidence type="ECO:0000256" key="6">
    <source>
        <dbReference type="ARBA" id="ARBA00022806"/>
    </source>
</evidence>
<dbReference type="GO" id="GO:0016787">
    <property type="term" value="F:hydrolase activity"/>
    <property type="evidence" value="ECO:0007669"/>
    <property type="project" value="UniProtKB-KW"/>
</dbReference>
<dbReference type="GO" id="GO:0003723">
    <property type="term" value="F:RNA binding"/>
    <property type="evidence" value="ECO:0007669"/>
    <property type="project" value="UniProtKB-KW"/>
</dbReference>
<reference evidence="17" key="3">
    <citation type="submission" date="2014-06" db="EMBL/GenBank/DDBJ databases">
        <authorList>
            <person name="Berkman J.Paul."/>
        </authorList>
    </citation>
    <scope>NUCLEOTIDE SEQUENCE [LARGE SCALE GENOMIC DNA]</scope>
</reference>
<dbReference type="EMBL" id="CCFA01005281">
    <property type="protein sequence ID" value="CDS02302.1"/>
    <property type="molecule type" value="Genomic_DNA"/>
</dbReference>
<evidence type="ECO:0000256" key="8">
    <source>
        <dbReference type="ARBA" id="ARBA00022884"/>
    </source>
</evidence>
<dbReference type="SUPFAM" id="SSF52540">
    <property type="entry name" value="P-loop containing nucleoside triphosphate hydrolases"/>
    <property type="match status" value="2"/>
</dbReference>
<evidence type="ECO:0000259" key="15">
    <source>
        <dbReference type="PROSITE" id="PS51195"/>
    </source>
</evidence>
<dbReference type="GO" id="GO:0005634">
    <property type="term" value="C:nucleus"/>
    <property type="evidence" value="ECO:0007669"/>
    <property type="project" value="UniProtKB-SubCell"/>
</dbReference>
<reference evidence="18" key="2">
    <citation type="submission" date="2014-06" db="EMBL/GenBank/DDBJ databases">
        <authorList>
            <person name="Berkman P.J."/>
        </authorList>
    </citation>
    <scope>NUCLEOTIDE SEQUENCE [LARGE SCALE GENOMIC DNA]</scope>
</reference>
<feature type="region of interest" description="Disordered" evidence="12">
    <location>
        <begin position="569"/>
        <end position="588"/>
    </location>
</feature>
<evidence type="ECO:0000256" key="10">
    <source>
        <dbReference type="ARBA" id="ARBA00047984"/>
    </source>
</evidence>
<keyword evidence="7" id="KW-0067">ATP-binding</keyword>
<organism evidence="17 18">
    <name type="scientific">Sporisorium scitamineum</name>
    <dbReference type="NCBI Taxonomy" id="49012"/>
    <lineage>
        <taxon>Eukaryota</taxon>
        <taxon>Fungi</taxon>
        <taxon>Dikarya</taxon>
        <taxon>Basidiomycota</taxon>
        <taxon>Ustilaginomycotina</taxon>
        <taxon>Ustilaginomycetes</taxon>
        <taxon>Ustilaginales</taxon>
        <taxon>Ustilaginaceae</taxon>
        <taxon>Sporisorium</taxon>
    </lineage>
</organism>
<dbReference type="InterPro" id="IPR014014">
    <property type="entry name" value="RNA_helicase_DEAD_Q_motif"/>
</dbReference>
<dbReference type="EC" id="3.6.4.13" evidence="2"/>